<dbReference type="Proteomes" id="UP000673691">
    <property type="component" value="Unassembled WGS sequence"/>
</dbReference>
<dbReference type="PANTHER" id="PTHR44040">
    <property type="entry name" value="RETINOBLASTOMA-BINDING PROTEIN 5"/>
    <property type="match status" value="1"/>
</dbReference>
<dbReference type="EMBL" id="JAEFCI010000863">
    <property type="protein sequence ID" value="KAG5463281.1"/>
    <property type="molecule type" value="Genomic_DNA"/>
</dbReference>
<dbReference type="InterPro" id="IPR036322">
    <property type="entry name" value="WD40_repeat_dom_sf"/>
</dbReference>
<dbReference type="PANTHER" id="PTHR44040:SF1">
    <property type="entry name" value="RETINOBLASTOMA-BINDING PROTEIN 5"/>
    <property type="match status" value="1"/>
</dbReference>
<evidence type="ECO:0000313" key="6">
    <source>
        <dbReference type="Proteomes" id="UP000673691"/>
    </source>
</evidence>
<proteinExistence type="predicted"/>
<keyword evidence="3" id="KW-0677">Repeat</keyword>
<dbReference type="GO" id="GO:0048188">
    <property type="term" value="C:Set1C/COMPASS complex"/>
    <property type="evidence" value="ECO:0007669"/>
    <property type="project" value="InterPro"/>
</dbReference>
<organism evidence="5 6">
    <name type="scientific">Olpidium bornovanus</name>
    <dbReference type="NCBI Taxonomy" id="278681"/>
    <lineage>
        <taxon>Eukaryota</taxon>
        <taxon>Fungi</taxon>
        <taxon>Fungi incertae sedis</taxon>
        <taxon>Olpidiomycota</taxon>
        <taxon>Olpidiomycotina</taxon>
        <taxon>Olpidiomycetes</taxon>
        <taxon>Olpidiales</taxon>
        <taxon>Olpidiaceae</taxon>
        <taxon>Olpidium</taxon>
    </lineage>
</organism>
<evidence type="ECO:0000256" key="3">
    <source>
        <dbReference type="ARBA" id="ARBA00022737"/>
    </source>
</evidence>
<sequence length="300" mass="31817">MNLQLLGACVVFDASRPLEWSQSGAGQEGPGRAGRGGGSALCLAARFVTELSHPFHLDYPDCIESVLSDCEAACVAFNKAGSLLAAGSLKGDCCVWDFDTQGVARRLCAHEEKVTSVRHVCARVTRRVCLRDYRGTGTGTGGGSVRKIGGVLFLYFSRSGVLTGLFPVSRLAFIRQLGRSLCLVAPPQRANGDRSSQFIAVVHQHKPVLIDISSGSVERIDVLPEVAETKTDASPAGRPRSAGNIGYVSPHLHGHPLGAQFVSHLMRSGISRPPTFPGTPPTPASTAAAGDWRWGRCVDT</sequence>
<accession>A0A8H8DLY9</accession>
<evidence type="ECO:0000313" key="5">
    <source>
        <dbReference type="EMBL" id="KAG5463281.1"/>
    </source>
</evidence>
<dbReference type="InterPro" id="IPR037850">
    <property type="entry name" value="RBBP5/Swd1"/>
</dbReference>
<evidence type="ECO:0000256" key="1">
    <source>
        <dbReference type="ARBA" id="ARBA00004123"/>
    </source>
</evidence>
<dbReference type="OrthoDB" id="196858at2759"/>
<gene>
    <name evidence="5" type="ORF">BJ554DRAFT_539</name>
</gene>
<keyword evidence="2" id="KW-0853">WD repeat</keyword>
<dbReference type="SUPFAM" id="SSF50978">
    <property type="entry name" value="WD40 repeat-like"/>
    <property type="match status" value="1"/>
</dbReference>
<comment type="caution">
    <text evidence="5">The sequence shown here is derived from an EMBL/GenBank/DDBJ whole genome shotgun (WGS) entry which is preliminary data.</text>
</comment>
<protein>
    <submittedName>
        <fullName evidence="5">Uncharacterized protein</fullName>
    </submittedName>
</protein>
<keyword evidence="6" id="KW-1185">Reference proteome</keyword>
<comment type="subcellular location">
    <subcellularLocation>
        <location evidence="1">Nucleus</location>
    </subcellularLocation>
</comment>
<evidence type="ECO:0000256" key="2">
    <source>
        <dbReference type="ARBA" id="ARBA00022574"/>
    </source>
</evidence>
<dbReference type="Gene3D" id="2.130.10.10">
    <property type="entry name" value="YVTN repeat-like/Quinoprotein amine dehydrogenase"/>
    <property type="match status" value="1"/>
</dbReference>
<dbReference type="AlphaFoldDB" id="A0A8H8DLY9"/>
<dbReference type="InterPro" id="IPR015943">
    <property type="entry name" value="WD40/YVTN_repeat-like_dom_sf"/>
</dbReference>
<keyword evidence="4" id="KW-0539">Nucleus</keyword>
<reference evidence="5 6" key="1">
    <citation type="journal article" name="Sci. Rep.">
        <title>Genome-scale phylogenetic analyses confirm Olpidium as the closest living zoosporic fungus to the non-flagellated, terrestrial fungi.</title>
        <authorList>
            <person name="Chang Y."/>
            <person name="Rochon D."/>
            <person name="Sekimoto S."/>
            <person name="Wang Y."/>
            <person name="Chovatia M."/>
            <person name="Sandor L."/>
            <person name="Salamov A."/>
            <person name="Grigoriev I.V."/>
            <person name="Stajich J.E."/>
            <person name="Spatafora J.W."/>
        </authorList>
    </citation>
    <scope>NUCLEOTIDE SEQUENCE [LARGE SCALE GENOMIC DNA]</scope>
    <source>
        <strain evidence="5">S191</strain>
    </source>
</reference>
<evidence type="ECO:0000256" key="4">
    <source>
        <dbReference type="ARBA" id="ARBA00023242"/>
    </source>
</evidence>
<name>A0A8H8DLY9_9FUNG</name>